<organism evidence="2 3">
    <name type="scientific">Microbispora rosea</name>
    <dbReference type="NCBI Taxonomy" id="58117"/>
    <lineage>
        <taxon>Bacteria</taxon>
        <taxon>Bacillati</taxon>
        <taxon>Actinomycetota</taxon>
        <taxon>Actinomycetes</taxon>
        <taxon>Streptosporangiales</taxon>
        <taxon>Streptosporangiaceae</taxon>
        <taxon>Microbispora</taxon>
    </lineage>
</organism>
<dbReference type="STRING" id="58117.SAMN05421833_125117"/>
<sequence length="312" mass="33239">MSWSDAVRIPADVEQPDRIVWGFTARQVAILAVTGAILYLLYTTLGERLPLAVFAAITLLVAVLGILLGVATHDGVSLDRFLLAALRYHWSAKRLVSTPDVVAPPPAWIVASRAPVPALLKLPARGVAEDGLIDLGPDGIVAIAEVSTVSFALRTPDEQDGLVAAFGRWLNSLSGRVQILVRAERVDLATTIGALEERIPLLPHPALAHAAREHAMFLTDLATRHELLRRQVLLVIREPDVGANGTTAAAARAYRRLAEAARLLGACGLTVRPLDAAAVSALLASCFDPMAPPLPADLLAHPDEVISRGGRR</sequence>
<dbReference type="OrthoDB" id="3354527at2"/>
<dbReference type="InterPro" id="IPR024414">
    <property type="entry name" value="Uncharacterised_PrgI"/>
</dbReference>
<reference evidence="3" key="1">
    <citation type="submission" date="2017-01" db="EMBL/GenBank/DDBJ databases">
        <authorList>
            <person name="Varghese N."/>
            <person name="Submissions S."/>
        </authorList>
    </citation>
    <scope>NUCLEOTIDE SEQUENCE [LARGE SCALE GENOMIC DNA]</scope>
    <source>
        <strain evidence="3">ATCC 12950</strain>
    </source>
</reference>
<accession>A0A1N7G2G1</accession>
<name>A0A1N7G2G1_9ACTN</name>
<dbReference type="Pfam" id="PF12666">
    <property type="entry name" value="PrgI"/>
    <property type="match status" value="1"/>
</dbReference>
<gene>
    <name evidence="2" type="ORF">SAMN05421833_125117</name>
</gene>
<dbReference type="Proteomes" id="UP000186096">
    <property type="component" value="Unassembled WGS sequence"/>
</dbReference>
<feature type="transmembrane region" description="Helical" evidence="1">
    <location>
        <begin position="20"/>
        <end position="42"/>
    </location>
</feature>
<keyword evidence="1" id="KW-0472">Membrane</keyword>
<dbReference type="EMBL" id="FTNI01000025">
    <property type="protein sequence ID" value="SIS06725.1"/>
    <property type="molecule type" value="Genomic_DNA"/>
</dbReference>
<evidence type="ECO:0000313" key="2">
    <source>
        <dbReference type="EMBL" id="SIS06725.1"/>
    </source>
</evidence>
<keyword evidence="1" id="KW-1133">Transmembrane helix</keyword>
<dbReference type="RefSeq" id="WP_076439902.1">
    <property type="nucleotide sequence ID" value="NZ_FTNI01000025.1"/>
</dbReference>
<evidence type="ECO:0000256" key="1">
    <source>
        <dbReference type="SAM" id="Phobius"/>
    </source>
</evidence>
<protein>
    <submittedName>
        <fullName evidence="2">PrgI family protein</fullName>
    </submittedName>
</protein>
<feature type="transmembrane region" description="Helical" evidence="1">
    <location>
        <begin position="49"/>
        <end position="71"/>
    </location>
</feature>
<dbReference type="AlphaFoldDB" id="A0A1N7G2G1"/>
<keyword evidence="3" id="KW-1185">Reference proteome</keyword>
<proteinExistence type="predicted"/>
<evidence type="ECO:0000313" key="3">
    <source>
        <dbReference type="Proteomes" id="UP000186096"/>
    </source>
</evidence>
<keyword evidence="1" id="KW-0812">Transmembrane</keyword>